<accession>A0A1I1Z9A1</accession>
<name>A0A1I1Z9A1_9GAMM</name>
<keyword evidence="1" id="KW-0732">Signal</keyword>
<evidence type="ECO:0000256" key="1">
    <source>
        <dbReference type="SAM" id="SignalP"/>
    </source>
</evidence>
<feature type="domain" description="Autotransporter" evidence="2">
    <location>
        <begin position="678"/>
        <end position="961"/>
    </location>
</feature>
<dbReference type="PROSITE" id="PS51208">
    <property type="entry name" value="AUTOTRANSPORTER"/>
    <property type="match status" value="1"/>
</dbReference>
<dbReference type="InterPro" id="IPR029045">
    <property type="entry name" value="ClpP/crotonase-like_dom_sf"/>
</dbReference>
<dbReference type="InterPro" id="IPR005546">
    <property type="entry name" value="Autotransporte_beta"/>
</dbReference>
<gene>
    <name evidence="3" type="ORF">SAMN02799615_00654</name>
</gene>
<feature type="chain" id="PRO_5011727264" evidence="1">
    <location>
        <begin position="20"/>
        <end position="961"/>
    </location>
</feature>
<dbReference type="NCBIfam" id="TIGR01414">
    <property type="entry name" value="autotrans_barl"/>
    <property type="match status" value="1"/>
</dbReference>
<dbReference type="SUPFAM" id="SSF52096">
    <property type="entry name" value="ClpP/crotonase"/>
    <property type="match status" value="1"/>
</dbReference>
<proteinExistence type="predicted"/>
<dbReference type="SUPFAM" id="SSF103515">
    <property type="entry name" value="Autotransporter"/>
    <property type="match status" value="1"/>
</dbReference>
<dbReference type="EMBL" id="FONH01000002">
    <property type="protein sequence ID" value="SFE28346.1"/>
    <property type="molecule type" value="Genomic_DNA"/>
</dbReference>
<evidence type="ECO:0000313" key="3">
    <source>
        <dbReference type="EMBL" id="SFE28346.1"/>
    </source>
</evidence>
<sequence>MKRSRRIHRNTLSMAIALAATGTGYSNVGSAMQFHRHGNQLIVTGETEQDDPDILISWLDRAVAISNPITTVVFRNGPGGVAEAGLGLGRIIRERNLNTIFDGGCYSACAASFLGGIQRSMTQFDLPHYFGTETILGIHGTSTDGQVDPPHEQDEYLDYLRGMLGQEGEHAMLRIIQSHYELGNSGGFLRYYDPAKNLQPARFCPTEDETSSGGCIDHPRDATIRTDTLVNQAGYATVNDILNVKNRVAGNINPHYGDDSLHDAWGVIRLRPGSHWLLDETSSADVIWVNGGTLQLDRNGNLGSSHALVADRDGIVALRSAILDTQVRVADGAILEGYGTVTRPMQFAKNGLFAPQGIVIRSYALKSVEGVTMPFTTGASVLLEEGSATLFTVSADDRQPGLTLEQRDVVVIVPDEDQPEIRAGASRSALLIHPSATLGLDIHPGYYVAGGESLLVDTVIDRTPLTGFVAGVCSEPDAACTLDPVAPAVNPFILGSFRQALNKDEAGKVVDLTEPGAVVQARKNSLLSFMVQQSEDKIALIANPAFDDTSIFANRHSGDGLGAALRAASHRSATSLAPLLGALQFADKNIVKAQSGALRGDGYATLRSADVNLVREFGGVVDQHLQNVRRGQDEQSAAFAGSLLSASPAANRNTIAGNMSHMLRRLAGAPDEKPAQADGPDGWRFWGRGFGTTGRIDAQEGVAGMRQNSSGLLLGMERRFAGGKILLGGSLGFGSMSAKASNKQFRADVGAVDASVYIDARYGAGYVNGTLRYTRLDHEATRSIGGIAGLGAMHKASYSNHAWSVRLEHGLQWSDKHGTVWQPLLPVLDYVRLADQRFAETGGPAALQGRGGSHDSLRGGVGLRVWRSFQSSRSGVLTPHAQLLFAHEFKDRDGRLQASFAQEPTLPFKVIGQDTGRNTVAWNLGVGSQMNARTSLALDYVGERSSGRTQHGLMLGLAHKF</sequence>
<dbReference type="RefSeq" id="WP_081805037.1">
    <property type="nucleotide sequence ID" value="NZ_FONH01000002.1"/>
</dbReference>
<evidence type="ECO:0000259" key="2">
    <source>
        <dbReference type="PROSITE" id="PS51208"/>
    </source>
</evidence>
<keyword evidence="4" id="KW-1185">Reference proteome</keyword>
<dbReference type="GO" id="GO:0019867">
    <property type="term" value="C:outer membrane"/>
    <property type="evidence" value="ECO:0007669"/>
    <property type="project" value="InterPro"/>
</dbReference>
<feature type="signal peptide" evidence="1">
    <location>
        <begin position="1"/>
        <end position="19"/>
    </location>
</feature>
<organism evidence="3 4">
    <name type="scientific">Dyella marensis</name>
    <dbReference type="NCBI Taxonomy" id="500610"/>
    <lineage>
        <taxon>Bacteria</taxon>
        <taxon>Pseudomonadati</taxon>
        <taxon>Pseudomonadota</taxon>
        <taxon>Gammaproteobacteria</taxon>
        <taxon>Lysobacterales</taxon>
        <taxon>Rhodanobacteraceae</taxon>
        <taxon>Dyella</taxon>
    </lineage>
</organism>
<evidence type="ECO:0000313" key="4">
    <source>
        <dbReference type="Proteomes" id="UP000199477"/>
    </source>
</evidence>
<dbReference type="STRING" id="500610.SAMN02799615_00654"/>
<dbReference type="Pfam" id="PF03797">
    <property type="entry name" value="Autotransporter"/>
    <property type="match status" value="1"/>
</dbReference>
<dbReference type="Gene3D" id="2.40.128.130">
    <property type="entry name" value="Autotransporter beta-domain"/>
    <property type="match status" value="1"/>
</dbReference>
<dbReference type="InterPro" id="IPR006315">
    <property type="entry name" value="OM_autotransptr_brl_dom"/>
</dbReference>
<reference evidence="4" key="1">
    <citation type="submission" date="2016-10" db="EMBL/GenBank/DDBJ databases">
        <authorList>
            <person name="Varghese N."/>
            <person name="Submissions S."/>
        </authorList>
    </citation>
    <scope>NUCLEOTIDE SEQUENCE [LARGE SCALE GENOMIC DNA]</scope>
    <source>
        <strain evidence="4">UNC178MFTsu3.1</strain>
    </source>
</reference>
<dbReference type="Proteomes" id="UP000199477">
    <property type="component" value="Unassembled WGS sequence"/>
</dbReference>
<dbReference type="InterPro" id="IPR036709">
    <property type="entry name" value="Autotransporte_beta_dom_sf"/>
</dbReference>
<dbReference type="AlphaFoldDB" id="A0A1I1Z9A1"/>
<protein>
    <submittedName>
        <fullName evidence="3">Outer membrane autotransporter barrel domain-containing protein</fullName>
    </submittedName>
</protein>
<dbReference type="SMART" id="SM00869">
    <property type="entry name" value="Autotransporter"/>
    <property type="match status" value="1"/>
</dbReference>